<organism evidence="1 2">
    <name type="scientific">Rossellomorea vietnamensis</name>
    <dbReference type="NCBI Taxonomy" id="218284"/>
    <lineage>
        <taxon>Bacteria</taxon>
        <taxon>Bacillati</taxon>
        <taxon>Bacillota</taxon>
        <taxon>Bacilli</taxon>
        <taxon>Bacillales</taxon>
        <taxon>Bacillaceae</taxon>
        <taxon>Rossellomorea</taxon>
    </lineage>
</organism>
<name>A0ACD4C4F7_9BACI</name>
<protein>
    <submittedName>
        <fullName evidence="1">Uncharacterized protein</fullName>
    </submittedName>
</protein>
<accession>A0ACD4C4F7</accession>
<dbReference type="EMBL" id="CP104558">
    <property type="protein sequence ID" value="UXH43306.1"/>
    <property type="molecule type" value="Genomic_DNA"/>
</dbReference>
<evidence type="ECO:0000313" key="1">
    <source>
        <dbReference type="EMBL" id="UXH43306.1"/>
    </source>
</evidence>
<dbReference type="Proteomes" id="UP001064027">
    <property type="component" value="Chromosome"/>
</dbReference>
<proteinExistence type="predicted"/>
<gene>
    <name evidence="1" type="ORF">N5C46_16635</name>
</gene>
<reference evidence="1" key="1">
    <citation type="submission" date="2022-09" db="EMBL/GenBank/DDBJ databases">
        <title>Complete genome sequence of Rossellomorea vietnamensis strain RL-WG62, a newly isolated PGPR with the potential for plant salinity stress alleviation.</title>
        <authorList>
            <person name="Ren L."/>
            <person name="Wang G."/>
            <person name="Hu H."/>
        </authorList>
    </citation>
    <scope>NUCLEOTIDE SEQUENCE</scope>
    <source>
        <strain evidence="1">RL-WG62</strain>
    </source>
</reference>
<sequence length="217" mass="25038">MIDRELVEQIVTEVLRKLHTTEVQPPYISKPNLLVIGDIASLEPEQFVKMESSWNLLFCDSLEHAELHTAERVVFLEATQDLIVKGALGIGDTPESELLSRCILEYVPVTLIPKKYISQFLFDHSRQNSDYIQQLLSYKKLLLKFGVKVEEWSTFIDHKREEGKQELTATVPKKPLLTQRDVQDHQEDEIKVDQQTIITPLARDTARDLGKRIKVMD</sequence>
<evidence type="ECO:0000313" key="2">
    <source>
        <dbReference type="Proteomes" id="UP001064027"/>
    </source>
</evidence>
<keyword evidence="2" id="KW-1185">Reference proteome</keyword>